<evidence type="ECO:0000256" key="4">
    <source>
        <dbReference type="ARBA" id="ARBA00022692"/>
    </source>
</evidence>
<dbReference type="Pfam" id="PF02687">
    <property type="entry name" value="FtsX"/>
    <property type="match status" value="1"/>
</dbReference>
<organism evidence="9 10">
    <name type="scientific">Citricoccus muralis</name>
    <dbReference type="NCBI Taxonomy" id="169134"/>
    <lineage>
        <taxon>Bacteria</taxon>
        <taxon>Bacillati</taxon>
        <taxon>Actinomycetota</taxon>
        <taxon>Actinomycetes</taxon>
        <taxon>Micrococcales</taxon>
        <taxon>Micrococcaceae</taxon>
        <taxon>Citricoccus</taxon>
    </lineage>
</organism>
<protein>
    <submittedName>
        <fullName evidence="9">ABC transporter permease</fullName>
    </submittedName>
</protein>
<proteinExistence type="predicted"/>
<dbReference type="PANTHER" id="PTHR43738:SF1">
    <property type="entry name" value="HEMIN TRANSPORT SYSTEM PERMEASE PROTEIN HRTB-RELATED"/>
    <property type="match status" value="1"/>
</dbReference>
<evidence type="ECO:0000313" key="9">
    <source>
        <dbReference type="EMBL" id="WFP16074.1"/>
    </source>
</evidence>
<sequence length="374" mass="38302">MFVGLREIRAAAGRFTLMGAVVGMITVLLVMLTGLTSGLGHQNTAVLEGLDPDRFAVGSIVDDEVPDEVSFPQSAVTQDQVDAWAETDGVAGAVPIGFAQTLLAAEDRSAPVAVVGVPEGSGMVSTTLDDDTLFDPQAGEITVSATVAEEAGLSVGDEVEVGQVQLTVAEITEDQFYAHSPVVWVETADWVSLTHAAAGDRPTVGTVLALTADETAAGSDLDWSAAASEHGMLAVTTEESFNGLPAYSSEQGSLLTMQGFLYGISALVIVSFVTVWTIQRTRELAVLRALGAAPGYLLRDGLGQACVVLAVGVILGGALGTGLGALAGSAVPFTLDAWTVGLPVLGIWVLGVLGAALAVRKVTRVDPMLALGGN</sequence>
<keyword evidence="10" id="KW-1185">Reference proteome</keyword>
<feature type="transmembrane region" description="Helical" evidence="7">
    <location>
        <begin position="12"/>
        <end position="35"/>
    </location>
</feature>
<feature type="transmembrane region" description="Helical" evidence="7">
    <location>
        <begin position="259"/>
        <end position="278"/>
    </location>
</feature>
<reference evidence="9 10" key="1">
    <citation type="submission" date="2023-04" db="EMBL/GenBank/DDBJ databases">
        <title>Funneling lignin-derived compounds into biodiesel using alkali-halophilic Citricoccus sp. P2.</title>
        <authorList>
            <person name="Luo C.-B."/>
        </authorList>
    </citation>
    <scope>NUCLEOTIDE SEQUENCE [LARGE SCALE GENOMIC DNA]</scope>
    <source>
        <strain evidence="9 10">P2</strain>
    </source>
</reference>
<dbReference type="PANTHER" id="PTHR43738">
    <property type="entry name" value="ABC TRANSPORTER, MEMBRANE PROTEIN"/>
    <property type="match status" value="1"/>
</dbReference>
<evidence type="ECO:0000256" key="3">
    <source>
        <dbReference type="ARBA" id="ARBA00022475"/>
    </source>
</evidence>
<keyword evidence="6 7" id="KW-0472">Membrane</keyword>
<dbReference type="Proteomes" id="UP001219037">
    <property type="component" value="Chromosome"/>
</dbReference>
<evidence type="ECO:0000256" key="7">
    <source>
        <dbReference type="SAM" id="Phobius"/>
    </source>
</evidence>
<dbReference type="InterPro" id="IPR051125">
    <property type="entry name" value="ABC-4/HrtB_transporter"/>
</dbReference>
<feature type="transmembrane region" description="Helical" evidence="7">
    <location>
        <begin position="306"/>
        <end position="331"/>
    </location>
</feature>
<dbReference type="EMBL" id="CP121252">
    <property type="protein sequence ID" value="WFP16074.1"/>
    <property type="molecule type" value="Genomic_DNA"/>
</dbReference>
<keyword evidence="4 7" id="KW-0812">Transmembrane</keyword>
<feature type="domain" description="ABC3 transporter permease C-terminal" evidence="8">
    <location>
        <begin position="260"/>
        <end position="367"/>
    </location>
</feature>
<evidence type="ECO:0000259" key="8">
    <source>
        <dbReference type="Pfam" id="PF02687"/>
    </source>
</evidence>
<evidence type="ECO:0000313" key="10">
    <source>
        <dbReference type="Proteomes" id="UP001219037"/>
    </source>
</evidence>
<feature type="transmembrane region" description="Helical" evidence="7">
    <location>
        <begin position="337"/>
        <end position="359"/>
    </location>
</feature>
<evidence type="ECO:0000256" key="2">
    <source>
        <dbReference type="ARBA" id="ARBA00022448"/>
    </source>
</evidence>
<keyword evidence="2" id="KW-0813">Transport</keyword>
<accession>A0ABY8H4L0</accession>
<comment type="subcellular location">
    <subcellularLocation>
        <location evidence="1">Cell membrane</location>
        <topology evidence="1">Multi-pass membrane protein</topology>
    </subcellularLocation>
</comment>
<keyword evidence="3" id="KW-1003">Cell membrane</keyword>
<evidence type="ECO:0000256" key="6">
    <source>
        <dbReference type="ARBA" id="ARBA00023136"/>
    </source>
</evidence>
<gene>
    <name evidence="9" type="ORF">P8192_11845</name>
</gene>
<dbReference type="RefSeq" id="WP_278157240.1">
    <property type="nucleotide sequence ID" value="NZ_CP121252.1"/>
</dbReference>
<evidence type="ECO:0000256" key="1">
    <source>
        <dbReference type="ARBA" id="ARBA00004651"/>
    </source>
</evidence>
<evidence type="ECO:0000256" key="5">
    <source>
        <dbReference type="ARBA" id="ARBA00022989"/>
    </source>
</evidence>
<keyword evidence="5 7" id="KW-1133">Transmembrane helix</keyword>
<dbReference type="InterPro" id="IPR003838">
    <property type="entry name" value="ABC3_permease_C"/>
</dbReference>
<name>A0ABY8H4L0_9MICC</name>